<dbReference type="EMBL" id="BONC01000016">
    <property type="protein sequence ID" value="GIF56642.1"/>
    <property type="molecule type" value="Genomic_DNA"/>
</dbReference>
<dbReference type="Proteomes" id="UP000624325">
    <property type="component" value="Unassembled WGS sequence"/>
</dbReference>
<evidence type="ECO:0000256" key="1">
    <source>
        <dbReference type="SAM" id="Coils"/>
    </source>
</evidence>
<feature type="coiled-coil region" evidence="1">
    <location>
        <begin position="17"/>
        <end position="44"/>
    </location>
</feature>
<protein>
    <recommendedName>
        <fullName evidence="2">Resolvase HTH domain-containing protein</fullName>
    </recommendedName>
</protein>
<keyword evidence="1" id="KW-0175">Coiled coil</keyword>
<evidence type="ECO:0000313" key="3">
    <source>
        <dbReference type="EMBL" id="GIF56642.1"/>
    </source>
</evidence>
<sequence>MTKDSSTPSLLEAVRALTKAQAKVVRARKSLDAARAEVEQHRRAVADAAVIAHRNGMRQKEIAERTGLTRETIRKYLRAVGINAND</sequence>
<accession>A0ABQ4C1I4</accession>
<dbReference type="InterPro" id="IPR036388">
    <property type="entry name" value="WH-like_DNA-bd_sf"/>
</dbReference>
<dbReference type="InterPro" id="IPR006120">
    <property type="entry name" value="Resolvase_HTH_dom"/>
</dbReference>
<reference evidence="3 4" key="1">
    <citation type="submission" date="2021-01" db="EMBL/GenBank/DDBJ databases">
        <title>Whole genome shotgun sequence of Asanoa iriomotensis NBRC 100142.</title>
        <authorList>
            <person name="Komaki H."/>
            <person name="Tamura T."/>
        </authorList>
    </citation>
    <scope>NUCLEOTIDE SEQUENCE [LARGE SCALE GENOMIC DNA]</scope>
    <source>
        <strain evidence="3 4">NBRC 100142</strain>
    </source>
</reference>
<dbReference type="RefSeq" id="WP_203702523.1">
    <property type="nucleotide sequence ID" value="NZ_BAAALU010000001.1"/>
</dbReference>
<organism evidence="3 4">
    <name type="scientific">Asanoa iriomotensis</name>
    <dbReference type="NCBI Taxonomy" id="234613"/>
    <lineage>
        <taxon>Bacteria</taxon>
        <taxon>Bacillati</taxon>
        <taxon>Actinomycetota</taxon>
        <taxon>Actinomycetes</taxon>
        <taxon>Micromonosporales</taxon>
        <taxon>Micromonosporaceae</taxon>
        <taxon>Asanoa</taxon>
    </lineage>
</organism>
<dbReference type="Gene3D" id="1.10.10.10">
    <property type="entry name" value="Winged helix-like DNA-binding domain superfamily/Winged helix DNA-binding domain"/>
    <property type="match status" value="1"/>
</dbReference>
<evidence type="ECO:0000259" key="2">
    <source>
        <dbReference type="Pfam" id="PF02796"/>
    </source>
</evidence>
<proteinExistence type="predicted"/>
<name>A0ABQ4C1I4_9ACTN</name>
<keyword evidence="4" id="KW-1185">Reference proteome</keyword>
<gene>
    <name evidence="3" type="ORF">Air01nite_27370</name>
</gene>
<evidence type="ECO:0000313" key="4">
    <source>
        <dbReference type="Proteomes" id="UP000624325"/>
    </source>
</evidence>
<dbReference type="Pfam" id="PF02796">
    <property type="entry name" value="HTH_7"/>
    <property type="match status" value="1"/>
</dbReference>
<comment type="caution">
    <text evidence="3">The sequence shown here is derived from an EMBL/GenBank/DDBJ whole genome shotgun (WGS) entry which is preliminary data.</text>
</comment>
<feature type="domain" description="Resolvase HTH" evidence="2">
    <location>
        <begin position="48"/>
        <end position="79"/>
    </location>
</feature>